<dbReference type="SMART" id="SM00257">
    <property type="entry name" value="LysM"/>
    <property type="match status" value="3"/>
</dbReference>
<dbReference type="PROSITE" id="PS51782">
    <property type="entry name" value="LYSM"/>
    <property type="match status" value="3"/>
</dbReference>
<dbReference type="SUPFAM" id="SSF54106">
    <property type="entry name" value="LysM domain"/>
    <property type="match status" value="3"/>
</dbReference>
<dbReference type="Gene3D" id="3.10.350.10">
    <property type="entry name" value="LysM domain"/>
    <property type="match status" value="3"/>
</dbReference>
<dbReference type="Gene3D" id="1.10.530.10">
    <property type="match status" value="1"/>
</dbReference>
<name>A0A2A4MVR0_9GAMM</name>
<proteinExistence type="predicted"/>
<dbReference type="InterPro" id="IPR008258">
    <property type="entry name" value="Transglycosylase_SLT_dom_1"/>
</dbReference>
<comment type="caution">
    <text evidence="2">The sequence shown here is derived from an EMBL/GenBank/DDBJ whole genome shotgun (WGS) entry which is preliminary data.</text>
</comment>
<feature type="domain" description="LysM" evidence="1">
    <location>
        <begin position="223"/>
        <end position="267"/>
    </location>
</feature>
<dbReference type="Pfam" id="PF01464">
    <property type="entry name" value="SLT"/>
    <property type="match status" value="1"/>
</dbReference>
<evidence type="ECO:0000259" key="1">
    <source>
        <dbReference type="PROSITE" id="PS51782"/>
    </source>
</evidence>
<dbReference type="Proteomes" id="UP000218172">
    <property type="component" value="Unassembled WGS sequence"/>
</dbReference>
<dbReference type="PANTHER" id="PTHR33734:SF22">
    <property type="entry name" value="MEMBRANE-BOUND LYTIC MUREIN TRANSGLYCOSYLASE D"/>
    <property type="match status" value="1"/>
</dbReference>
<feature type="domain" description="LysM" evidence="1">
    <location>
        <begin position="152"/>
        <end position="195"/>
    </location>
</feature>
<dbReference type="InterPro" id="IPR036779">
    <property type="entry name" value="LysM_dom_sf"/>
</dbReference>
<dbReference type="Pfam" id="PF01476">
    <property type="entry name" value="LysM"/>
    <property type="match status" value="3"/>
</dbReference>
<evidence type="ECO:0000313" key="3">
    <source>
        <dbReference type="Proteomes" id="UP000218172"/>
    </source>
</evidence>
<dbReference type="SUPFAM" id="SSF53955">
    <property type="entry name" value="Lysozyme-like"/>
    <property type="match status" value="1"/>
</dbReference>
<reference evidence="3" key="1">
    <citation type="submission" date="2017-08" db="EMBL/GenBank/DDBJ databases">
        <title>A dynamic microbial community with high functional redundancy inhabits the cold, oxic subseafloor aquifer.</title>
        <authorList>
            <person name="Tully B.J."/>
            <person name="Wheat C.G."/>
            <person name="Glazer B.T."/>
            <person name="Huber J.A."/>
        </authorList>
    </citation>
    <scope>NUCLEOTIDE SEQUENCE [LARGE SCALE GENOMIC DNA]</scope>
</reference>
<evidence type="ECO:0000313" key="2">
    <source>
        <dbReference type="EMBL" id="PCH63824.1"/>
    </source>
</evidence>
<dbReference type="EMBL" id="NVQR01000007">
    <property type="protein sequence ID" value="PCH63824.1"/>
    <property type="molecule type" value="Genomic_DNA"/>
</dbReference>
<sequence>MYKQFDEDWLLAFAAYNTGEGNVRKAIAKNQRANKAIDFWSLPLHSETKAHIPRILAMAKLIANSALYEIEIPPISNQSYFDIVEVRAQIDLSLAAELAGIELDFLEQLNPGYLQWATHPDGPQTLLLPKQNASQFDSALAQLPVEQFITWDRYLIRSGDSLSSIAAKMGTRVDVLRSVNELRGSRIIAGESLLIPRNASSTSGLRSPLLITNSNNLAVAIPDSYRVRSGDNLWSIARKFNLKSKDIAHLNQISVDALLHPGQVLRLGSTQLLASSSLNSGSVTVDYLVKSGDSIDRIARNFSLQVEDILTWNKLSASAYIYPGQLIKLVPPSQKVR</sequence>
<dbReference type="InterPro" id="IPR018392">
    <property type="entry name" value="LysM"/>
</dbReference>
<protein>
    <recommendedName>
        <fullName evidence="1">LysM domain-containing protein</fullName>
    </recommendedName>
</protein>
<dbReference type="InterPro" id="IPR023346">
    <property type="entry name" value="Lysozyme-like_dom_sf"/>
</dbReference>
<organism evidence="2 3">
    <name type="scientific">SAR86 cluster bacterium</name>
    <dbReference type="NCBI Taxonomy" id="2030880"/>
    <lineage>
        <taxon>Bacteria</taxon>
        <taxon>Pseudomonadati</taxon>
        <taxon>Pseudomonadota</taxon>
        <taxon>Gammaproteobacteria</taxon>
        <taxon>SAR86 cluster</taxon>
    </lineage>
</organism>
<dbReference type="AlphaFoldDB" id="A0A2A4MVR0"/>
<accession>A0A2A4MVR0</accession>
<gene>
    <name evidence="2" type="ORF">COC19_00570</name>
</gene>
<feature type="domain" description="LysM" evidence="1">
    <location>
        <begin position="285"/>
        <end position="329"/>
    </location>
</feature>
<dbReference type="CDD" id="cd00118">
    <property type="entry name" value="LysM"/>
    <property type="match status" value="3"/>
</dbReference>
<dbReference type="PANTHER" id="PTHR33734">
    <property type="entry name" value="LYSM DOMAIN-CONTAINING GPI-ANCHORED PROTEIN 2"/>
    <property type="match status" value="1"/>
</dbReference>